<dbReference type="AlphaFoldDB" id="A0A6A5S5D2"/>
<feature type="repeat" description="ANK" evidence="2">
    <location>
        <begin position="675"/>
        <end position="707"/>
    </location>
</feature>
<reference evidence="5" key="1">
    <citation type="journal article" date="2020" name="Stud. Mycol.">
        <title>101 Dothideomycetes genomes: a test case for predicting lifestyles and emergence of pathogens.</title>
        <authorList>
            <person name="Haridas S."/>
            <person name="Albert R."/>
            <person name="Binder M."/>
            <person name="Bloem J."/>
            <person name="Labutti K."/>
            <person name="Salamov A."/>
            <person name="Andreopoulos B."/>
            <person name="Baker S."/>
            <person name="Barry K."/>
            <person name="Bills G."/>
            <person name="Bluhm B."/>
            <person name="Cannon C."/>
            <person name="Castanera R."/>
            <person name="Culley D."/>
            <person name="Daum C."/>
            <person name="Ezra D."/>
            <person name="Gonzalez J."/>
            <person name="Henrissat B."/>
            <person name="Kuo A."/>
            <person name="Liang C."/>
            <person name="Lipzen A."/>
            <person name="Lutzoni F."/>
            <person name="Magnuson J."/>
            <person name="Mondo S."/>
            <person name="Nolan M."/>
            <person name="Ohm R."/>
            <person name="Pangilinan J."/>
            <person name="Park H.-J."/>
            <person name="Ramirez L."/>
            <person name="Alfaro M."/>
            <person name="Sun H."/>
            <person name="Tritt A."/>
            <person name="Yoshinaga Y."/>
            <person name="Zwiers L.-H."/>
            <person name="Turgeon B."/>
            <person name="Goodwin S."/>
            <person name="Spatafora J."/>
            <person name="Crous P."/>
            <person name="Grigoriev I."/>
        </authorList>
    </citation>
    <scope>NUCLEOTIDE SEQUENCE</scope>
    <source>
        <strain evidence="5">CBS 161.51</strain>
    </source>
</reference>
<accession>A0A6A5S5D2</accession>
<dbReference type="SMART" id="SM00248">
    <property type="entry name" value="ANK"/>
    <property type="match status" value="3"/>
</dbReference>
<dbReference type="Proteomes" id="UP000800038">
    <property type="component" value="Unassembled WGS sequence"/>
</dbReference>
<dbReference type="InterPro" id="IPR056884">
    <property type="entry name" value="NPHP3-like_N"/>
</dbReference>
<dbReference type="Pfam" id="PF22939">
    <property type="entry name" value="WHD_GPIID"/>
    <property type="match status" value="1"/>
</dbReference>
<feature type="domain" description="GPI inositol-deacylase winged helix" evidence="3">
    <location>
        <begin position="462"/>
        <end position="536"/>
    </location>
</feature>
<organism evidence="5 6">
    <name type="scientific">Clathrospora elynae</name>
    <dbReference type="NCBI Taxonomy" id="706981"/>
    <lineage>
        <taxon>Eukaryota</taxon>
        <taxon>Fungi</taxon>
        <taxon>Dikarya</taxon>
        <taxon>Ascomycota</taxon>
        <taxon>Pezizomycotina</taxon>
        <taxon>Dothideomycetes</taxon>
        <taxon>Pleosporomycetidae</taxon>
        <taxon>Pleosporales</taxon>
        <taxon>Diademaceae</taxon>
        <taxon>Clathrospora</taxon>
    </lineage>
</organism>
<dbReference type="PANTHER" id="PTHR10039:SF15">
    <property type="entry name" value="NACHT DOMAIN-CONTAINING PROTEIN"/>
    <property type="match status" value="1"/>
</dbReference>
<feature type="repeat" description="ANK" evidence="2">
    <location>
        <begin position="708"/>
        <end position="738"/>
    </location>
</feature>
<proteinExistence type="predicted"/>
<dbReference type="OrthoDB" id="195446at2759"/>
<dbReference type="Gene3D" id="3.40.50.300">
    <property type="entry name" value="P-loop containing nucleotide triphosphate hydrolases"/>
    <property type="match status" value="1"/>
</dbReference>
<dbReference type="EMBL" id="ML976283">
    <property type="protein sequence ID" value="KAF1935332.1"/>
    <property type="molecule type" value="Genomic_DNA"/>
</dbReference>
<dbReference type="PROSITE" id="PS50297">
    <property type="entry name" value="ANK_REP_REGION"/>
    <property type="match status" value="2"/>
</dbReference>
<protein>
    <submittedName>
        <fullName evidence="5">Ankyrin</fullName>
    </submittedName>
</protein>
<dbReference type="Pfam" id="PF12796">
    <property type="entry name" value="Ank_2"/>
    <property type="match status" value="1"/>
</dbReference>
<evidence type="ECO:0000313" key="6">
    <source>
        <dbReference type="Proteomes" id="UP000800038"/>
    </source>
</evidence>
<gene>
    <name evidence="5" type="ORF">EJ02DRAFT_428529</name>
</gene>
<keyword evidence="2" id="KW-0040">ANK repeat</keyword>
<dbReference type="InterPro" id="IPR054471">
    <property type="entry name" value="GPIID_WHD"/>
</dbReference>
<dbReference type="SUPFAM" id="SSF48403">
    <property type="entry name" value="Ankyrin repeat"/>
    <property type="match status" value="1"/>
</dbReference>
<dbReference type="PANTHER" id="PTHR10039">
    <property type="entry name" value="AMELOGENIN"/>
    <property type="match status" value="1"/>
</dbReference>
<dbReference type="InterPro" id="IPR036770">
    <property type="entry name" value="Ankyrin_rpt-contain_sf"/>
</dbReference>
<sequence>MDPLSIAASIISVLQLSAKVLTYLNDVKDASKDRAKCAVEASNLHSLLLNLRFRLEEGTANTSWYTAIRALAVDNGPLDQFKQALETLQNRMTNGGQLKKASEALMWKFKKEEIAGILDRIERLKLLVEIALQMDHFKLSQAIENDTSGVRTHATVIHQRILEWISPTDYPAQQSDIIKRRQEGTGQWFLEAPEVVRWLHEAKATLFCPGIPGAGKTMIAAIAVDHLIKSAQSSSHGVAYVYCNYKAQAEQDASSMLAAILKQLVQGRPSTVEPVERLYKQHADRGIKPSPDELYIALRDVLAHYSTVHIVIDALDECQNSDGTRVQFLTKIRDLQAGQNVCVMVTSRFIPDIVDAFRESLTLEVRANREDVKRFVAGQIYRLPGCIKRNPALQEIVQEKIVEAVDGMFLLARLHTDSLLDKRTAKDVKSTLAKLSKGSAALDNAYRDALQKIEHQPDGDFKLAREVLLWITFAKRPLTTAEICCVLAVELEEAELDLENIPNIEDLVSVCAGLVVVDPESAIIRLMHYTTQEYFEKISNQWNPSGNLHITKTCLTYLSFGAFQGGSCSTDKEFEERLQQNKFLDYAAKHWGEHARSVEAEVADLACTFLQGDTLLCAAQVLVASDPKYKGYSTEHSKITALHCTAQFGLASITERVLSNEEEQDEEAVNAKDSRGNAPLLFAAKQGHGKMVKLLLDKGADVNAQGGDDGNALYAASEEGHEHVVKMLLDVGAGINAQ</sequence>
<feature type="domain" description="Nephrocystin 3-like N-terminal" evidence="4">
    <location>
        <begin position="184"/>
        <end position="348"/>
    </location>
</feature>
<evidence type="ECO:0000313" key="5">
    <source>
        <dbReference type="EMBL" id="KAF1935332.1"/>
    </source>
</evidence>
<evidence type="ECO:0000259" key="4">
    <source>
        <dbReference type="Pfam" id="PF24883"/>
    </source>
</evidence>
<evidence type="ECO:0000256" key="2">
    <source>
        <dbReference type="PROSITE-ProRule" id="PRU00023"/>
    </source>
</evidence>
<dbReference type="Gene3D" id="1.25.40.20">
    <property type="entry name" value="Ankyrin repeat-containing domain"/>
    <property type="match status" value="1"/>
</dbReference>
<dbReference type="SUPFAM" id="SSF52540">
    <property type="entry name" value="P-loop containing nucleoside triphosphate hydrolases"/>
    <property type="match status" value="1"/>
</dbReference>
<evidence type="ECO:0000256" key="1">
    <source>
        <dbReference type="ARBA" id="ARBA00022737"/>
    </source>
</evidence>
<dbReference type="Pfam" id="PF24883">
    <property type="entry name" value="NPHP3_N"/>
    <property type="match status" value="1"/>
</dbReference>
<keyword evidence="1" id="KW-0677">Repeat</keyword>
<dbReference type="InterPro" id="IPR027417">
    <property type="entry name" value="P-loop_NTPase"/>
</dbReference>
<feature type="non-terminal residue" evidence="5">
    <location>
        <position position="738"/>
    </location>
</feature>
<name>A0A6A5S5D2_9PLEO</name>
<dbReference type="InterPro" id="IPR002110">
    <property type="entry name" value="Ankyrin_rpt"/>
</dbReference>
<evidence type="ECO:0000259" key="3">
    <source>
        <dbReference type="Pfam" id="PF22939"/>
    </source>
</evidence>
<dbReference type="PROSITE" id="PS50088">
    <property type="entry name" value="ANK_REPEAT"/>
    <property type="match status" value="2"/>
</dbReference>
<keyword evidence="6" id="KW-1185">Reference proteome</keyword>